<dbReference type="Proteomes" id="UP000198559">
    <property type="component" value="Unassembled WGS sequence"/>
</dbReference>
<protein>
    <submittedName>
        <fullName evidence="1">Uncharacterized protein</fullName>
    </submittedName>
</protein>
<dbReference type="Proteomes" id="UP000198988">
    <property type="component" value="Unassembled WGS sequence"/>
</dbReference>
<evidence type="ECO:0000313" key="3">
    <source>
        <dbReference type="Proteomes" id="UP000198559"/>
    </source>
</evidence>
<reference evidence="3 4" key="2">
    <citation type="submission" date="2016-06" db="EMBL/GenBank/DDBJ databases">
        <authorList>
            <person name="Petersen J."/>
            <person name="Sayavedra L."/>
        </authorList>
    </citation>
    <scope>NUCLEOTIDE SEQUENCE [LARGE SCALE GENOMIC DNA]</scope>
    <source>
        <strain evidence="4">BazSymA</strain>
        <strain evidence="3">BazSymB</strain>
    </source>
</reference>
<sequence>MNKKMIHINQQTGVFCDSFVGNDTSILFASFWGRNTSLQQFLARMELPPHEGGINELTFELSKENSQTFFLQNTKNMQKLSGRVPGTIYGKDLSHIFIYDKSTVKIDYSNYKATILYFDNNQIDDYIIWKLLKALSSIPLLDIWMDRIIQVCYQDGYIDNIDGFGGVSALMIKLCEVDFERSISHMIKNQTLLVA</sequence>
<dbReference type="EMBL" id="CDSC02000446">
    <property type="protein sequence ID" value="SEI01811.1"/>
    <property type="molecule type" value="Genomic_DNA"/>
</dbReference>
<dbReference type="OrthoDB" id="5563425at2"/>
<evidence type="ECO:0000313" key="1">
    <source>
        <dbReference type="EMBL" id="SEH84689.1"/>
    </source>
</evidence>
<gene>
    <name evidence="2" type="ORF">BAZSYMA_ACONTIG65244_2</name>
    <name evidence="1" type="ORF">BAZSYMB_GCONTIG00733_1</name>
</gene>
<organism evidence="1 3">
    <name type="scientific">Bathymodiolus azoricus thioautotrophic gill symbiont</name>
    <dbReference type="NCBI Taxonomy" id="235205"/>
    <lineage>
        <taxon>Bacteria</taxon>
        <taxon>Pseudomonadati</taxon>
        <taxon>Pseudomonadota</taxon>
        <taxon>Gammaproteobacteria</taxon>
        <taxon>sulfur-oxidizing symbionts</taxon>
    </lineage>
</organism>
<dbReference type="RefSeq" id="WP_090717929.1">
    <property type="nucleotide sequence ID" value="NZ_CAESAP020000228.1"/>
</dbReference>
<dbReference type="EMBL" id="CVUD02000171">
    <property type="protein sequence ID" value="SEH84689.1"/>
    <property type="molecule type" value="Genomic_DNA"/>
</dbReference>
<evidence type="ECO:0000313" key="2">
    <source>
        <dbReference type="EMBL" id="SEI01811.1"/>
    </source>
</evidence>
<evidence type="ECO:0000313" key="4">
    <source>
        <dbReference type="Proteomes" id="UP000198988"/>
    </source>
</evidence>
<proteinExistence type="predicted"/>
<reference evidence="1" key="1">
    <citation type="submission" date="2016-06" db="EMBL/GenBank/DDBJ databases">
        <authorList>
            <person name="Olsen C.W."/>
            <person name="Carey S."/>
            <person name="Hinshaw L."/>
            <person name="Karasin A.I."/>
        </authorList>
    </citation>
    <scope>NUCLEOTIDE SEQUENCE [LARGE SCALE GENOMIC DNA]</scope>
    <source>
        <strain evidence="2">BazSymA</strain>
        <strain evidence="1">BazSymB</strain>
    </source>
</reference>
<accession>A0A1H6LF56</accession>
<name>A0A1H6LF56_9GAMM</name>
<dbReference type="AlphaFoldDB" id="A0A1H6LF56"/>